<feature type="region of interest" description="Disordered" evidence="1">
    <location>
        <begin position="246"/>
        <end position="271"/>
    </location>
</feature>
<dbReference type="OrthoDB" id="5943at2"/>
<dbReference type="Proteomes" id="UP000094487">
    <property type="component" value="Unassembled WGS sequence"/>
</dbReference>
<feature type="chain" id="PRO_5009132212" evidence="2">
    <location>
        <begin position="24"/>
        <end position="280"/>
    </location>
</feature>
<dbReference type="EMBL" id="MDDS01000009">
    <property type="protein sequence ID" value="ODP39016.1"/>
    <property type="molecule type" value="Genomic_DNA"/>
</dbReference>
<keyword evidence="4" id="KW-1185">Reference proteome</keyword>
<dbReference type="STRING" id="1888892.BFL28_12535"/>
<organism evidence="3 4">
    <name type="scientific">Sphingomonas turrisvirgatae</name>
    <dbReference type="NCBI Taxonomy" id="1888892"/>
    <lineage>
        <taxon>Bacteria</taxon>
        <taxon>Pseudomonadati</taxon>
        <taxon>Pseudomonadota</taxon>
        <taxon>Alphaproteobacteria</taxon>
        <taxon>Sphingomonadales</taxon>
        <taxon>Sphingomonadaceae</taxon>
        <taxon>Sphingomonas</taxon>
    </lineage>
</organism>
<reference evidence="3 4" key="1">
    <citation type="submission" date="2016-08" db="EMBL/GenBank/DDBJ databases">
        <title>Draft genome of the agarase producing Sphingomonas sp. MCT13.</title>
        <authorList>
            <person name="D'Andrea M.M."/>
            <person name="Rossolini G.M."/>
            <person name="Thaller M.C."/>
        </authorList>
    </citation>
    <scope>NUCLEOTIDE SEQUENCE [LARGE SCALE GENOMIC DNA]</scope>
    <source>
        <strain evidence="3 4">MCT13</strain>
    </source>
</reference>
<evidence type="ECO:0000313" key="4">
    <source>
        <dbReference type="Proteomes" id="UP000094487"/>
    </source>
</evidence>
<evidence type="ECO:0000313" key="3">
    <source>
        <dbReference type="EMBL" id="ODP39016.1"/>
    </source>
</evidence>
<dbReference type="InterPro" id="IPR019613">
    <property type="entry name" value="DUF4198"/>
</dbReference>
<feature type="signal peptide" evidence="2">
    <location>
        <begin position="1"/>
        <end position="23"/>
    </location>
</feature>
<dbReference type="RefSeq" id="WP_069319349.1">
    <property type="nucleotide sequence ID" value="NZ_MDDS01000009.1"/>
</dbReference>
<dbReference type="Pfam" id="PF10670">
    <property type="entry name" value="DUF4198"/>
    <property type="match status" value="1"/>
</dbReference>
<name>A0A1E3LZ08_9SPHN</name>
<protein>
    <submittedName>
        <fullName evidence="3">ABC transporter permease</fullName>
    </submittedName>
</protein>
<sequence length="280" mass="30086">MKLRHALIAAAAVAIAIPASVQAHRQWMLPSMTVVSGEGADVWVTFDAAVSNDLFYFEHQPMRADVSVLLPDGNPGEVKNKAIGRYRQTFDLQIGQRGTYKIFYTTDGVTGSYKLNGEEKRLPRGTTTATLAQAIPAGATDIKTSETSNRNEVFVTAGEPTTTVFKPTGKGIELVPVTHPNDLVMGEDATFQFLLDGKPATGLAVTVIPGGIRYRDQLKQQDLKTGADGKVTIKWSDPGMTWINVTTPRPAGEEGQGPAQRSAPGGRRASYVTTVEVMAP</sequence>
<gene>
    <name evidence="3" type="ORF">BFL28_12535</name>
</gene>
<dbReference type="AlphaFoldDB" id="A0A1E3LZ08"/>
<evidence type="ECO:0000256" key="1">
    <source>
        <dbReference type="SAM" id="MobiDB-lite"/>
    </source>
</evidence>
<comment type="caution">
    <text evidence="3">The sequence shown here is derived from an EMBL/GenBank/DDBJ whole genome shotgun (WGS) entry which is preliminary data.</text>
</comment>
<proteinExistence type="predicted"/>
<accession>A0A1E3LZ08</accession>
<evidence type="ECO:0000256" key="2">
    <source>
        <dbReference type="SAM" id="SignalP"/>
    </source>
</evidence>
<keyword evidence="2" id="KW-0732">Signal</keyword>